<gene>
    <name evidence="1" type="ORF">P8935_07210</name>
</gene>
<name>A0AAU7DPW4_9BACT</name>
<dbReference type="RefSeq" id="WP_348264315.1">
    <property type="nucleotide sequence ID" value="NZ_CP121196.1"/>
</dbReference>
<sequence length="683" mass="78056">MQGKIRNLAVCAILFSMMVMVEGQDKPFAPISILDIPTIAGRPVQLDAKGKLLPWPMPDNIGYSYSSYVLSQWTIVWDQYNRQRLPYYYCCFDFDRTTFELQPDPHWANSTGYLRAMMEGFIERLYPYTANTQTLTFLQSFVDYELEHGLTPEGYAWSQVPYASANPGAERYSGWSNLGEDYIEPHVVGEDGYAYLRLYELTGNTKYLRAAIRCAEALVKNWTPGDAEHSPWPVRCYARDGKAPGGPMGPYSANVVEPMMLFDELIRIKQGNVSDYQRVRSAVWEWFKTYPLAHNVWVGYFEDTVPSMGNMNQVIPLEFARYVLLHPERDPDWREHARKLIEWVKTTPKWPKYVVHGATITTEQGNGKEYCCNDPGQCCDSHTSRLAAVEALYYAKTGDVAYRDEAYRSYNWVTYFQGLSSAAHSPFAAQWWFTDEFADGPRRMMDAFWAVPEWAPAEESHLLGSSSVVTGIHYGKGSVTYSTFDLESDDVLRIDFVPQFINADGKPMARHTDLNQAGFTFDEKTRVLRIRHVDARSIDIQGEDGSPSARMVTFDDPHLPTGTVIKGEYPAGVIEWGENQWAMHVPQGKFGTFNLALADPSEHHAEFQFYWPRYFVGLDVYNGGPQDATVTIRCPEMREVTYTVKSGELRRLRTNWPDRSSRVSFEFQNGEGLLFDNLAFRAD</sequence>
<dbReference type="AlphaFoldDB" id="A0AAU7DPW4"/>
<dbReference type="EMBL" id="CP121196">
    <property type="protein sequence ID" value="XBH19100.1"/>
    <property type="molecule type" value="Genomic_DNA"/>
</dbReference>
<proteinExistence type="predicted"/>
<accession>A0AAU7DPW4</accession>
<dbReference type="SUPFAM" id="SSF48208">
    <property type="entry name" value="Six-hairpin glycosidases"/>
    <property type="match status" value="1"/>
</dbReference>
<evidence type="ECO:0000313" key="1">
    <source>
        <dbReference type="EMBL" id="XBH19100.1"/>
    </source>
</evidence>
<reference evidence="1" key="1">
    <citation type="submission" date="2023-03" db="EMBL/GenBank/DDBJ databases">
        <title>Edaphobacter sp.</title>
        <authorList>
            <person name="Huber K.J."/>
            <person name="Papendorf J."/>
            <person name="Pilke C."/>
            <person name="Bunk B."/>
            <person name="Sproeer C."/>
            <person name="Pester M."/>
        </authorList>
    </citation>
    <scope>NUCLEOTIDE SEQUENCE</scope>
    <source>
        <strain evidence="1">DSM 110680</strain>
    </source>
</reference>
<protein>
    <submittedName>
        <fullName evidence="1">Uncharacterized protein</fullName>
    </submittedName>
</protein>
<dbReference type="GO" id="GO:0005975">
    <property type="term" value="P:carbohydrate metabolic process"/>
    <property type="evidence" value="ECO:0007669"/>
    <property type="project" value="InterPro"/>
</dbReference>
<organism evidence="1">
    <name type="scientific">Telmatobacter sp. DSM 110680</name>
    <dbReference type="NCBI Taxonomy" id="3036704"/>
    <lineage>
        <taxon>Bacteria</taxon>
        <taxon>Pseudomonadati</taxon>
        <taxon>Acidobacteriota</taxon>
        <taxon>Terriglobia</taxon>
        <taxon>Terriglobales</taxon>
        <taxon>Acidobacteriaceae</taxon>
        <taxon>Telmatobacter</taxon>
    </lineage>
</organism>
<dbReference type="InterPro" id="IPR008928">
    <property type="entry name" value="6-hairpin_glycosidase_sf"/>
</dbReference>